<dbReference type="Proteomes" id="UP000676428">
    <property type="component" value="Chromosome"/>
</dbReference>
<dbReference type="InterPro" id="IPR019734">
    <property type="entry name" value="TPR_rpt"/>
</dbReference>
<dbReference type="SUPFAM" id="SSF48452">
    <property type="entry name" value="TPR-like"/>
    <property type="match status" value="1"/>
</dbReference>
<dbReference type="Gene3D" id="1.25.40.10">
    <property type="entry name" value="Tetratricopeptide repeat domain"/>
    <property type="match status" value="1"/>
</dbReference>
<organism evidence="2 3">
    <name type="scientific">Shewanella dokdonensis</name>
    <dbReference type="NCBI Taxonomy" id="712036"/>
    <lineage>
        <taxon>Bacteria</taxon>
        <taxon>Pseudomonadati</taxon>
        <taxon>Pseudomonadota</taxon>
        <taxon>Gammaproteobacteria</taxon>
        <taxon>Alteromonadales</taxon>
        <taxon>Shewanellaceae</taxon>
        <taxon>Shewanella</taxon>
    </lineage>
</organism>
<gene>
    <name evidence="2" type="ORF">KHX94_03380</name>
</gene>
<evidence type="ECO:0000313" key="2">
    <source>
        <dbReference type="EMBL" id="QVK23752.1"/>
    </source>
</evidence>
<evidence type="ECO:0000313" key="3">
    <source>
        <dbReference type="Proteomes" id="UP000676428"/>
    </source>
</evidence>
<feature type="repeat" description="TPR" evidence="1">
    <location>
        <begin position="200"/>
        <end position="233"/>
    </location>
</feature>
<sequence>MNKATSFAELAKQWRKDMTPGRVIIREQLINDNCPITLRNELLAEYQQQQHHTYLAPEAPDALYYKIFSKIIFLQQKHHYEGLDYLARNLALLVDKNEQYKQLYSLALAYKLEIENKPEEALQSLLTTPEEQRSQIELKYISQLALKTNNLPLTENTLCLLQSKNDQFKPAYAQVLKIQGKNQQALNTYLDYVEKYPKDILTLLKLAEFLVHIAQHQAAISVYTQVLELAPDNIPARVALQSLI</sequence>
<dbReference type="RefSeq" id="WP_213682369.1">
    <property type="nucleotide sequence ID" value="NZ_CP074572.1"/>
</dbReference>
<reference evidence="2 3" key="1">
    <citation type="journal article" date="2012" name="Int. J. Syst. Evol. Microbiol.">
        <title>Shewanella dokdonensis sp. nov., isolated from seawater.</title>
        <authorList>
            <person name="Sung H.R."/>
            <person name="Yoon J.H."/>
            <person name="Ghim S.Y."/>
        </authorList>
    </citation>
    <scope>NUCLEOTIDE SEQUENCE [LARGE SCALE GENOMIC DNA]</scope>
    <source>
        <strain evidence="2 3">DSM 23626</strain>
    </source>
</reference>
<name>A0ABX8DIW0_9GAMM</name>
<dbReference type="PROSITE" id="PS50005">
    <property type="entry name" value="TPR"/>
    <property type="match status" value="1"/>
</dbReference>
<evidence type="ECO:0008006" key="4">
    <source>
        <dbReference type="Google" id="ProtNLM"/>
    </source>
</evidence>
<accession>A0ABX8DIW0</accession>
<proteinExistence type="predicted"/>
<protein>
    <recommendedName>
        <fullName evidence="4">Tetratricopeptide repeat protein</fullName>
    </recommendedName>
</protein>
<dbReference type="EMBL" id="CP074572">
    <property type="protein sequence ID" value="QVK23752.1"/>
    <property type="molecule type" value="Genomic_DNA"/>
</dbReference>
<evidence type="ECO:0000256" key="1">
    <source>
        <dbReference type="PROSITE-ProRule" id="PRU00339"/>
    </source>
</evidence>
<keyword evidence="1" id="KW-0802">TPR repeat</keyword>
<dbReference type="InterPro" id="IPR011990">
    <property type="entry name" value="TPR-like_helical_dom_sf"/>
</dbReference>
<keyword evidence="3" id="KW-1185">Reference proteome</keyword>